<gene>
    <name evidence="1" type="ORF">B5G17_15725</name>
    <name evidence="5" type="ORF">DW216_12060</name>
    <name evidence="4" type="ORF">DW729_16060</name>
    <name evidence="3" type="ORF">DWW14_12410</name>
    <name evidence="2" type="ORF">DXC07_08650</name>
</gene>
<reference evidence="7 8" key="3">
    <citation type="submission" date="2018-08" db="EMBL/GenBank/DDBJ databases">
        <title>A genome reference for cultivated species of the human gut microbiota.</title>
        <authorList>
            <person name="Zou Y."/>
            <person name="Xue W."/>
            <person name="Luo G."/>
        </authorList>
    </citation>
    <scope>NUCLEOTIDE SEQUENCE [LARGE SCALE GENOMIC DNA]</scope>
    <source>
        <strain evidence="3 10">AF14-42</strain>
        <strain evidence="5 8">AM18-14LB</strain>
        <strain evidence="4 9">AM27-46</strain>
        <strain evidence="2 7">OM07-9</strain>
    </source>
</reference>
<dbReference type="AlphaFoldDB" id="A0A1Y3UVJ9"/>
<evidence type="ECO:0000313" key="1">
    <source>
        <dbReference type="EMBL" id="OUN52852.1"/>
    </source>
</evidence>
<dbReference type="Proteomes" id="UP000283766">
    <property type="component" value="Unassembled WGS sequence"/>
</dbReference>
<dbReference type="Proteomes" id="UP000196329">
    <property type="component" value="Unassembled WGS sequence"/>
</dbReference>
<sequence length="95" mass="10773">MNRQQTHAETSVGTICAILVCSRKFLRFSKTRMKHNASYNIISQKHGNQGHFLASFANLKIKNENKKKIGCFFDSSMPKDDTSALERASTLFLSF</sequence>
<dbReference type="RefSeq" id="WP_087333165.1">
    <property type="nucleotide sequence ID" value="NZ_CAXTFW010000001.1"/>
</dbReference>
<comment type="caution">
    <text evidence="1">The sequence shown here is derived from an EMBL/GenBank/DDBJ whole genome shotgun (WGS) entry which is preliminary data.</text>
</comment>
<evidence type="ECO:0000313" key="7">
    <source>
        <dbReference type="Proteomes" id="UP000261295"/>
    </source>
</evidence>
<dbReference type="EMBL" id="QRZC01000016">
    <property type="protein sequence ID" value="RGV41219.1"/>
    <property type="molecule type" value="Genomic_DNA"/>
</dbReference>
<dbReference type="Proteomes" id="UP000284640">
    <property type="component" value="Unassembled WGS sequence"/>
</dbReference>
<evidence type="ECO:0000313" key="2">
    <source>
        <dbReference type="EMBL" id="RGM56118.1"/>
    </source>
</evidence>
<evidence type="ECO:0000313" key="3">
    <source>
        <dbReference type="EMBL" id="RGV41219.1"/>
    </source>
</evidence>
<reference evidence="6" key="1">
    <citation type="submission" date="2017-04" db="EMBL/GenBank/DDBJ databases">
        <title>Function of individual gut microbiota members based on whole genome sequencing of pure cultures obtained from chicken caecum.</title>
        <authorList>
            <person name="Medvecky M."/>
            <person name="Cejkova D."/>
            <person name="Polansky O."/>
            <person name="Karasova D."/>
            <person name="Kubasova T."/>
            <person name="Cizek A."/>
            <person name="Rychlik I."/>
        </authorList>
    </citation>
    <scope>NUCLEOTIDE SEQUENCE [LARGE SCALE GENOMIC DNA]</scope>
    <source>
        <strain evidence="6">An67</strain>
    </source>
</reference>
<reference evidence="1" key="2">
    <citation type="journal article" date="2018" name="BMC Genomics">
        <title>Whole genome sequencing and function prediction of 133 gut anaerobes isolated from chicken caecum in pure cultures.</title>
        <authorList>
            <person name="Medvecky M."/>
            <person name="Cejkova D."/>
            <person name="Polansky O."/>
            <person name="Karasova D."/>
            <person name="Kubasova T."/>
            <person name="Cizek A."/>
            <person name="Rychlik I."/>
        </authorList>
    </citation>
    <scope>NUCLEOTIDE SEQUENCE</scope>
    <source>
        <strain evidence="1">An67</strain>
    </source>
</reference>
<protein>
    <submittedName>
        <fullName evidence="1">Uncharacterized protein</fullName>
    </submittedName>
</protein>
<organism evidence="1 6">
    <name type="scientific">Bacteroides uniformis</name>
    <dbReference type="NCBI Taxonomy" id="820"/>
    <lineage>
        <taxon>Bacteria</taxon>
        <taxon>Pseudomonadati</taxon>
        <taxon>Bacteroidota</taxon>
        <taxon>Bacteroidia</taxon>
        <taxon>Bacteroidales</taxon>
        <taxon>Bacteroidaceae</taxon>
        <taxon>Bacteroides</taxon>
    </lineage>
</organism>
<name>A0A1Y3UVJ9_BACUN</name>
<dbReference type="Proteomes" id="UP000285343">
    <property type="component" value="Unassembled WGS sequence"/>
</dbReference>
<evidence type="ECO:0000313" key="4">
    <source>
        <dbReference type="EMBL" id="RHE57176.1"/>
    </source>
</evidence>
<evidence type="ECO:0000313" key="8">
    <source>
        <dbReference type="Proteomes" id="UP000283766"/>
    </source>
</evidence>
<accession>A0A1Y3UVJ9</accession>
<dbReference type="EMBL" id="QSTL01000006">
    <property type="protein sequence ID" value="RGM56118.1"/>
    <property type="molecule type" value="Genomic_DNA"/>
</dbReference>
<evidence type="ECO:0000313" key="10">
    <source>
        <dbReference type="Proteomes" id="UP000285343"/>
    </source>
</evidence>
<evidence type="ECO:0000313" key="5">
    <source>
        <dbReference type="EMBL" id="RHH30704.1"/>
    </source>
</evidence>
<dbReference type="EMBL" id="NFHS01000009">
    <property type="protein sequence ID" value="OUN52852.1"/>
    <property type="molecule type" value="Genomic_DNA"/>
</dbReference>
<dbReference type="EMBL" id="QRJL01000007">
    <property type="protein sequence ID" value="RHH30704.1"/>
    <property type="molecule type" value="Genomic_DNA"/>
</dbReference>
<evidence type="ECO:0000313" key="9">
    <source>
        <dbReference type="Proteomes" id="UP000284640"/>
    </source>
</evidence>
<evidence type="ECO:0000313" key="6">
    <source>
        <dbReference type="Proteomes" id="UP000196329"/>
    </source>
</evidence>
<dbReference type="EMBL" id="QSKL01000020">
    <property type="protein sequence ID" value="RHE57176.1"/>
    <property type="molecule type" value="Genomic_DNA"/>
</dbReference>
<proteinExistence type="predicted"/>
<dbReference type="Proteomes" id="UP000261295">
    <property type="component" value="Unassembled WGS sequence"/>
</dbReference>